<keyword evidence="1" id="KW-1133">Transmembrane helix</keyword>
<gene>
    <name evidence="2" type="ORF">HAKA00212_LOCUS6508</name>
</gene>
<name>A0A7S3UXC0_HETAK</name>
<dbReference type="Gene3D" id="1.20.58.1480">
    <property type="match status" value="1"/>
</dbReference>
<evidence type="ECO:0000313" key="2">
    <source>
        <dbReference type="EMBL" id="CAE0627829.1"/>
    </source>
</evidence>
<protein>
    <submittedName>
        <fullName evidence="2">Uncharacterized protein</fullName>
    </submittedName>
</protein>
<evidence type="ECO:0000256" key="1">
    <source>
        <dbReference type="SAM" id="Phobius"/>
    </source>
</evidence>
<reference evidence="2" key="1">
    <citation type="submission" date="2021-01" db="EMBL/GenBank/DDBJ databases">
        <authorList>
            <person name="Corre E."/>
            <person name="Pelletier E."/>
            <person name="Niang G."/>
            <person name="Scheremetjew M."/>
            <person name="Finn R."/>
            <person name="Kale V."/>
            <person name="Holt S."/>
            <person name="Cochrane G."/>
            <person name="Meng A."/>
            <person name="Brown T."/>
            <person name="Cohen L."/>
        </authorList>
    </citation>
    <scope>NUCLEOTIDE SEQUENCE</scope>
    <source>
        <strain evidence="2">CCMP3107</strain>
    </source>
</reference>
<dbReference type="AlphaFoldDB" id="A0A7S3UXC0"/>
<accession>A0A7S3UXC0</accession>
<keyword evidence="1" id="KW-0472">Membrane</keyword>
<proteinExistence type="predicted"/>
<dbReference type="EMBL" id="HBIU01014071">
    <property type="protein sequence ID" value="CAE0627829.1"/>
    <property type="molecule type" value="Transcribed_RNA"/>
</dbReference>
<sequence>MPPGHPPLGQRYVVAARAVGRYRCAAPRGAGAGGMAPEGPLAEEGTGGLHYAEVETLDDRDAAADLSEELAARVAAGRERAVAAAGRLPPAHRRQLLARFGDPAEARSPQKLSFWLASCLKMSESTRHRLFTSTDLRQRLIETLNLLDAGLARAGGTATNIFNLAGSGSSSFLSTFGSSVVLIVAILIGLYIMRFEAPEGWGTPLPEAIQKYATERSQRQGY</sequence>
<organism evidence="2">
    <name type="scientific">Heterosigma akashiwo</name>
    <name type="common">Chromophytic alga</name>
    <name type="synonym">Heterosigma carterae</name>
    <dbReference type="NCBI Taxonomy" id="2829"/>
    <lineage>
        <taxon>Eukaryota</taxon>
        <taxon>Sar</taxon>
        <taxon>Stramenopiles</taxon>
        <taxon>Ochrophyta</taxon>
        <taxon>Raphidophyceae</taxon>
        <taxon>Chattonellales</taxon>
        <taxon>Chattonellaceae</taxon>
        <taxon>Heterosigma</taxon>
    </lineage>
</organism>
<feature type="transmembrane region" description="Helical" evidence="1">
    <location>
        <begin position="172"/>
        <end position="193"/>
    </location>
</feature>
<keyword evidence="1" id="KW-0812">Transmembrane</keyword>